<accession>A0A0D0BDI8</accession>
<organism evidence="1 2">
    <name type="scientific">Collybiopsis luxurians FD-317 M1</name>
    <dbReference type="NCBI Taxonomy" id="944289"/>
    <lineage>
        <taxon>Eukaryota</taxon>
        <taxon>Fungi</taxon>
        <taxon>Dikarya</taxon>
        <taxon>Basidiomycota</taxon>
        <taxon>Agaricomycotina</taxon>
        <taxon>Agaricomycetes</taxon>
        <taxon>Agaricomycetidae</taxon>
        <taxon>Agaricales</taxon>
        <taxon>Marasmiineae</taxon>
        <taxon>Omphalotaceae</taxon>
        <taxon>Collybiopsis</taxon>
        <taxon>Collybiopsis luxurians</taxon>
    </lineage>
</organism>
<name>A0A0D0BDI8_9AGAR</name>
<sequence length="245" mass="28512">VVGAMHGYVHDQVCQLLFLMLYSVGVRLEDGEGYEWYFNVSNALAPATHYQSAFHCRQSISEFIYYKDLEMYSNISKFVYGNYTQALSIIRTKDVHCKGMLEAGINSPDVFYKWLIEEGKYLRSLTQTLPKESLEMLYYQKLVALQKCQEQLQNAHQSKHQHEQENELKLLADVQALEEKLGISKRWVDGCEEWELAKRSVREANYCRALDKLKWWLVAKMFEMARLNIAGTGMCILMSPFIACF</sequence>
<proteinExistence type="predicted"/>
<dbReference type="AlphaFoldDB" id="A0A0D0BDI8"/>
<reference evidence="1 2" key="1">
    <citation type="submission" date="2014-04" db="EMBL/GenBank/DDBJ databases">
        <title>Evolutionary Origins and Diversification of the Mycorrhizal Mutualists.</title>
        <authorList>
            <consortium name="DOE Joint Genome Institute"/>
            <consortium name="Mycorrhizal Genomics Consortium"/>
            <person name="Kohler A."/>
            <person name="Kuo A."/>
            <person name="Nagy L.G."/>
            <person name="Floudas D."/>
            <person name="Copeland A."/>
            <person name="Barry K.W."/>
            <person name="Cichocki N."/>
            <person name="Veneault-Fourrey C."/>
            <person name="LaButti K."/>
            <person name="Lindquist E.A."/>
            <person name="Lipzen A."/>
            <person name="Lundell T."/>
            <person name="Morin E."/>
            <person name="Murat C."/>
            <person name="Riley R."/>
            <person name="Ohm R."/>
            <person name="Sun H."/>
            <person name="Tunlid A."/>
            <person name="Henrissat B."/>
            <person name="Grigoriev I.V."/>
            <person name="Hibbett D.S."/>
            <person name="Martin F."/>
        </authorList>
    </citation>
    <scope>NUCLEOTIDE SEQUENCE [LARGE SCALE GENOMIC DNA]</scope>
    <source>
        <strain evidence="1 2">FD-317 M1</strain>
    </source>
</reference>
<evidence type="ECO:0000313" key="1">
    <source>
        <dbReference type="EMBL" id="KIK52566.1"/>
    </source>
</evidence>
<protein>
    <submittedName>
        <fullName evidence="1">Uncharacterized protein</fullName>
    </submittedName>
</protein>
<dbReference type="Proteomes" id="UP000053593">
    <property type="component" value="Unassembled WGS sequence"/>
</dbReference>
<evidence type="ECO:0000313" key="2">
    <source>
        <dbReference type="Proteomes" id="UP000053593"/>
    </source>
</evidence>
<feature type="non-terminal residue" evidence="1">
    <location>
        <position position="245"/>
    </location>
</feature>
<dbReference type="EMBL" id="KN834841">
    <property type="protein sequence ID" value="KIK52566.1"/>
    <property type="molecule type" value="Genomic_DNA"/>
</dbReference>
<dbReference type="InterPro" id="IPR040521">
    <property type="entry name" value="KDZ"/>
</dbReference>
<dbReference type="Pfam" id="PF18758">
    <property type="entry name" value="KDZ"/>
    <property type="match status" value="1"/>
</dbReference>
<dbReference type="OrthoDB" id="2676448at2759"/>
<dbReference type="HOGENOM" id="CLU_1050048_0_0_1"/>
<gene>
    <name evidence="1" type="ORF">GYMLUDRAFT_1028696</name>
</gene>
<keyword evidence="2" id="KW-1185">Reference proteome</keyword>